<organism evidence="1 2">
    <name type="scientific">Calothrix parasitica NIES-267</name>
    <dbReference type="NCBI Taxonomy" id="1973488"/>
    <lineage>
        <taxon>Bacteria</taxon>
        <taxon>Bacillati</taxon>
        <taxon>Cyanobacteriota</taxon>
        <taxon>Cyanophyceae</taxon>
        <taxon>Nostocales</taxon>
        <taxon>Calotrichaceae</taxon>
        <taxon>Calothrix</taxon>
    </lineage>
</organism>
<keyword evidence="2" id="KW-1185">Reference proteome</keyword>
<proteinExistence type="predicted"/>
<accession>A0A1Z4LL93</accession>
<protein>
    <recommendedName>
        <fullName evidence="3">HEPN domain-containing protein</fullName>
    </recommendedName>
</protein>
<sequence length="149" mass="17702">MSIPFTDREMEKAWRENKSVFDNSNKKQRKNPHRLLLFYAVECGLKATLMRRARKRRTDLCQEIHECQHDLNKLLDYLGARKDLRLPSQLSMKKIRVRDGYDERKFTPGDLNQMWRYGGCCAADNITDENLEKKLLEIASWINEELSRP</sequence>
<evidence type="ECO:0000313" key="1">
    <source>
        <dbReference type="EMBL" id="BAY81858.1"/>
    </source>
</evidence>
<dbReference type="EMBL" id="AP018227">
    <property type="protein sequence ID" value="BAY81858.1"/>
    <property type="molecule type" value="Genomic_DNA"/>
</dbReference>
<dbReference type="OrthoDB" id="5420191at2"/>
<name>A0A1Z4LL93_9CYAN</name>
<evidence type="ECO:0000313" key="2">
    <source>
        <dbReference type="Proteomes" id="UP000218418"/>
    </source>
</evidence>
<gene>
    <name evidence="1" type="ORF">NIES267_13350</name>
</gene>
<evidence type="ECO:0008006" key="3">
    <source>
        <dbReference type="Google" id="ProtNLM"/>
    </source>
</evidence>
<dbReference type="AlphaFoldDB" id="A0A1Z4LL93"/>
<dbReference type="Proteomes" id="UP000218418">
    <property type="component" value="Chromosome"/>
</dbReference>
<reference evidence="1 2" key="1">
    <citation type="submission" date="2017-06" db="EMBL/GenBank/DDBJ databases">
        <title>Genome sequencing of cyanobaciteial culture collection at National Institute for Environmental Studies (NIES).</title>
        <authorList>
            <person name="Hirose Y."/>
            <person name="Shimura Y."/>
            <person name="Fujisawa T."/>
            <person name="Nakamura Y."/>
            <person name="Kawachi M."/>
        </authorList>
    </citation>
    <scope>NUCLEOTIDE SEQUENCE [LARGE SCALE GENOMIC DNA]</scope>
    <source>
        <strain evidence="1 2">NIES-267</strain>
    </source>
</reference>